<feature type="domain" description="ABC transporter substrate-binding protein PnrA-like" evidence="8">
    <location>
        <begin position="32"/>
        <end position="334"/>
    </location>
</feature>
<organism evidence="9 10">
    <name type="scientific">Anaerolinea thermophila</name>
    <dbReference type="NCBI Taxonomy" id="167964"/>
    <lineage>
        <taxon>Bacteria</taxon>
        <taxon>Bacillati</taxon>
        <taxon>Chloroflexota</taxon>
        <taxon>Anaerolineae</taxon>
        <taxon>Anaerolineales</taxon>
        <taxon>Anaerolineaceae</taxon>
        <taxon>Anaerolinea</taxon>
    </lineage>
</organism>
<evidence type="ECO:0000256" key="3">
    <source>
        <dbReference type="ARBA" id="ARBA00022475"/>
    </source>
</evidence>
<dbReference type="Pfam" id="PF02608">
    <property type="entry name" value="Bmp"/>
    <property type="match status" value="1"/>
</dbReference>
<evidence type="ECO:0000259" key="8">
    <source>
        <dbReference type="Pfam" id="PF02608"/>
    </source>
</evidence>
<reference evidence="9 10" key="1">
    <citation type="journal article" date="2015" name="MBio">
        <title>Genome-Resolved Metagenomic Analysis Reveals Roles for Candidate Phyla and Other Microbial Community Members in Biogeochemical Transformations in Oil Reservoirs.</title>
        <authorList>
            <person name="Hu P."/>
            <person name="Tom L."/>
            <person name="Singh A."/>
            <person name="Thomas B.C."/>
            <person name="Baker B.J."/>
            <person name="Piceno Y.M."/>
            <person name="Andersen G.L."/>
            <person name="Banfield J.F."/>
        </authorList>
    </citation>
    <scope>NUCLEOTIDE SEQUENCE [LARGE SCALE GENOMIC DNA]</scope>
    <source>
        <strain evidence="9">46_16</strain>
    </source>
</reference>
<feature type="signal peptide" evidence="7">
    <location>
        <begin position="1"/>
        <end position="17"/>
    </location>
</feature>
<evidence type="ECO:0000256" key="4">
    <source>
        <dbReference type="ARBA" id="ARBA00022729"/>
    </source>
</evidence>
<dbReference type="PANTHER" id="PTHR34296:SF2">
    <property type="entry name" value="ABC TRANSPORTER GUANOSINE-BINDING PROTEIN NUPN"/>
    <property type="match status" value="1"/>
</dbReference>
<dbReference type="EMBL" id="LGFU01000021">
    <property type="protein sequence ID" value="KUK46548.1"/>
    <property type="molecule type" value="Genomic_DNA"/>
</dbReference>
<keyword evidence="4 7" id="KW-0732">Signal</keyword>
<evidence type="ECO:0000256" key="5">
    <source>
        <dbReference type="ARBA" id="ARBA00023136"/>
    </source>
</evidence>
<feature type="chain" id="PRO_5007096314" evidence="7">
    <location>
        <begin position="18"/>
        <end position="340"/>
    </location>
</feature>
<dbReference type="PANTHER" id="PTHR34296">
    <property type="entry name" value="TRANSCRIPTIONAL ACTIVATOR PROTEIN MED"/>
    <property type="match status" value="1"/>
</dbReference>
<evidence type="ECO:0000256" key="7">
    <source>
        <dbReference type="SAM" id="SignalP"/>
    </source>
</evidence>
<dbReference type="AlphaFoldDB" id="A0A101FY74"/>
<evidence type="ECO:0000313" key="10">
    <source>
        <dbReference type="Proteomes" id="UP000064249"/>
    </source>
</evidence>
<dbReference type="GO" id="GO:0005886">
    <property type="term" value="C:plasma membrane"/>
    <property type="evidence" value="ECO:0007669"/>
    <property type="project" value="UniProtKB-SubCell"/>
</dbReference>
<dbReference type="Proteomes" id="UP000064249">
    <property type="component" value="Unassembled WGS sequence"/>
</dbReference>
<keyword evidence="5" id="KW-0472">Membrane</keyword>
<proteinExistence type="inferred from homology"/>
<evidence type="ECO:0000313" key="9">
    <source>
        <dbReference type="EMBL" id="KUK46548.1"/>
    </source>
</evidence>
<dbReference type="SUPFAM" id="SSF53822">
    <property type="entry name" value="Periplasmic binding protein-like I"/>
    <property type="match status" value="1"/>
</dbReference>
<name>A0A101FY74_9CHLR</name>
<dbReference type="CDD" id="cd19964">
    <property type="entry name" value="PBP1_BMP-like"/>
    <property type="match status" value="1"/>
</dbReference>
<dbReference type="InterPro" id="IPR050957">
    <property type="entry name" value="BMP_lipoprotein"/>
</dbReference>
<protein>
    <submittedName>
        <fullName evidence="9">Putative basic membrane lipoprotein</fullName>
    </submittedName>
</protein>
<evidence type="ECO:0000256" key="6">
    <source>
        <dbReference type="ARBA" id="ARBA00023288"/>
    </source>
</evidence>
<keyword evidence="3" id="KW-1003">Cell membrane</keyword>
<comment type="subcellular location">
    <subcellularLocation>
        <location evidence="1">Cell membrane</location>
        <topology evidence="1">Lipid-anchor</topology>
    </subcellularLocation>
</comment>
<gene>
    <name evidence="9" type="ORF">XD73_0586</name>
</gene>
<dbReference type="Gene3D" id="3.40.50.2300">
    <property type="match status" value="2"/>
</dbReference>
<dbReference type="InterPro" id="IPR003760">
    <property type="entry name" value="PnrA-like"/>
</dbReference>
<dbReference type="InterPro" id="IPR028082">
    <property type="entry name" value="Peripla_BP_I"/>
</dbReference>
<keyword evidence="6 9" id="KW-0449">Lipoprotein</keyword>
<evidence type="ECO:0000256" key="2">
    <source>
        <dbReference type="ARBA" id="ARBA00008610"/>
    </source>
</evidence>
<dbReference type="PROSITE" id="PS51257">
    <property type="entry name" value="PROKAR_LIPOPROTEIN"/>
    <property type="match status" value="1"/>
</dbReference>
<comment type="similarity">
    <text evidence="2">Belongs to the BMP lipoprotein family.</text>
</comment>
<comment type="caution">
    <text evidence="9">The sequence shown here is derived from an EMBL/GenBank/DDBJ whole genome shotgun (WGS) entry which is preliminary data.</text>
</comment>
<sequence length="340" mass="36683">MKKNLLYVLVITSVILASLTGCNTSTSSGDVEKVVYLINGALGDNAFYDSGQVGMDKIAEQYGVETRTIETNFDAGQYEPSLQAAVDYADVIFVISYGFEDQLKEYADKYPDKVFVNIDTIVQNDGNTITSVDFIEEESAYLAGVVAALTTLDTTIPNINEDKVIGAVGGDVDPVIDAFIFAYTNGAQSIDPEITVEKKYLGDWEDTAKAKQAALQLFDQGADIVFQIASAAGMGVLQAAGERELYAIGVDTNQNDIVPGYVVASDIKDVGKAIEEVFATIKDGIYQPGQVLQYGLASGAVDVVFDAEVMVLPQSIIDKVDELRNQIINGELVIEIYQPE</sequence>
<evidence type="ECO:0000256" key="1">
    <source>
        <dbReference type="ARBA" id="ARBA00004193"/>
    </source>
</evidence>
<accession>A0A101FY74</accession>